<keyword evidence="6 13" id="KW-0812">Transmembrane</keyword>
<evidence type="ECO:0000256" key="10">
    <source>
        <dbReference type="ARBA" id="ARBA00022989"/>
    </source>
</evidence>
<comment type="similarity">
    <text evidence="3">Belongs to the peptidase M50B family.</text>
</comment>
<sequence length="218" mass="23316">MLELTLIQKIAIGILPILLAVTVHEAAHAFAANYLGDGTAKFLGRMTLNPIKHIDPIGTIVVPLAMFILTSFVFGWAKPVPINTKNFKDPRRDMALVAIAGPASNMLMAFAWAGLTAVGVSGLASGAWYAEPLALMGQIGIFVNILLAVFNLLPLPPLDGGRVLVALLPPHAANKVSMLEPWGFPILLLLLFTGALSYVISPILLVLLNWFNGLVHLL</sequence>
<dbReference type="eggNOG" id="COG1994">
    <property type="taxonomic scope" value="Bacteria"/>
</dbReference>
<dbReference type="STRING" id="555778.Hneap_1456"/>
<dbReference type="InterPro" id="IPR052348">
    <property type="entry name" value="Metallopeptidase_M50B"/>
</dbReference>
<dbReference type="PANTHER" id="PTHR35864">
    <property type="entry name" value="ZINC METALLOPROTEASE MJ0611-RELATED"/>
    <property type="match status" value="1"/>
</dbReference>
<keyword evidence="5" id="KW-0645">Protease</keyword>
<proteinExistence type="inferred from homology"/>
<dbReference type="HOGENOM" id="CLU_086979_0_0_6"/>
<evidence type="ECO:0000259" key="14">
    <source>
        <dbReference type="Pfam" id="PF02163"/>
    </source>
</evidence>
<dbReference type="Pfam" id="PF02163">
    <property type="entry name" value="Peptidase_M50"/>
    <property type="match status" value="1"/>
</dbReference>
<dbReference type="EMBL" id="CP001801">
    <property type="protein sequence ID" value="ACX96288.1"/>
    <property type="molecule type" value="Genomic_DNA"/>
</dbReference>
<organism evidence="15 16">
    <name type="scientific">Halothiobacillus neapolitanus (strain ATCC 23641 / DSM 15147 / CIP 104769 / NCIMB 8539 / c2)</name>
    <name type="common">Thiobacillus neapolitanus</name>
    <dbReference type="NCBI Taxonomy" id="555778"/>
    <lineage>
        <taxon>Bacteria</taxon>
        <taxon>Pseudomonadati</taxon>
        <taxon>Pseudomonadota</taxon>
        <taxon>Gammaproteobacteria</taxon>
        <taxon>Chromatiales</taxon>
        <taxon>Halothiobacillaceae</taxon>
        <taxon>Halothiobacillus</taxon>
    </lineage>
</organism>
<feature type="transmembrane region" description="Helical" evidence="13">
    <location>
        <begin position="95"/>
        <end position="115"/>
    </location>
</feature>
<feature type="transmembrane region" description="Helical" evidence="13">
    <location>
        <begin position="186"/>
        <end position="211"/>
    </location>
</feature>
<dbReference type="RefSeq" id="WP_012824322.1">
    <property type="nucleotide sequence ID" value="NC_013422.1"/>
</dbReference>
<comment type="cofactor">
    <cofactor evidence="1">
        <name>Zn(2+)</name>
        <dbReference type="ChEBI" id="CHEBI:29105"/>
    </cofactor>
</comment>
<evidence type="ECO:0000313" key="15">
    <source>
        <dbReference type="EMBL" id="ACX96288.1"/>
    </source>
</evidence>
<keyword evidence="9" id="KW-0862">Zinc</keyword>
<dbReference type="PANTHER" id="PTHR35864:SF1">
    <property type="entry name" value="ZINC METALLOPROTEASE YWHC-RELATED"/>
    <property type="match status" value="1"/>
</dbReference>
<keyword evidence="12 13" id="KW-0472">Membrane</keyword>
<dbReference type="CDD" id="cd06158">
    <property type="entry name" value="S2P-M50_like_1"/>
    <property type="match status" value="1"/>
</dbReference>
<evidence type="ECO:0000256" key="4">
    <source>
        <dbReference type="ARBA" id="ARBA00022475"/>
    </source>
</evidence>
<dbReference type="GO" id="GO:0006508">
    <property type="term" value="P:proteolysis"/>
    <property type="evidence" value="ECO:0007669"/>
    <property type="project" value="UniProtKB-KW"/>
</dbReference>
<evidence type="ECO:0000256" key="11">
    <source>
        <dbReference type="ARBA" id="ARBA00023049"/>
    </source>
</evidence>
<evidence type="ECO:0000256" key="6">
    <source>
        <dbReference type="ARBA" id="ARBA00022692"/>
    </source>
</evidence>
<dbReference type="KEGG" id="hna:Hneap_1456"/>
<gene>
    <name evidence="15" type="ordered locus">Hneap_1456</name>
</gene>
<evidence type="ECO:0000313" key="16">
    <source>
        <dbReference type="Proteomes" id="UP000009102"/>
    </source>
</evidence>
<evidence type="ECO:0000256" key="8">
    <source>
        <dbReference type="ARBA" id="ARBA00022801"/>
    </source>
</evidence>
<accession>D0L0R5</accession>
<dbReference type="AlphaFoldDB" id="D0L0R5"/>
<dbReference type="GO" id="GO:0046872">
    <property type="term" value="F:metal ion binding"/>
    <property type="evidence" value="ECO:0007669"/>
    <property type="project" value="UniProtKB-KW"/>
</dbReference>
<evidence type="ECO:0000256" key="7">
    <source>
        <dbReference type="ARBA" id="ARBA00022723"/>
    </source>
</evidence>
<dbReference type="GO" id="GO:0008237">
    <property type="term" value="F:metallopeptidase activity"/>
    <property type="evidence" value="ECO:0007669"/>
    <property type="project" value="UniProtKB-KW"/>
</dbReference>
<feature type="domain" description="Peptidase M50" evidence="14">
    <location>
        <begin position="138"/>
        <end position="169"/>
    </location>
</feature>
<evidence type="ECO:0000256" key="12">
    <source>
        <dbReference type="ARBA" id="ARBA00023136"/>
    </source>
</evidence>
<dbReference type="Proteomes" id="UP000009102">
    <property type="component" value="Chromosome"/>
</dbReference>
<evidence type="ECO:0000256" key="5">
    <source>
        <dbReference type="ARBA" id="ARBA00022670"/>
    </source>
</evidence>
<feature type="transmembrane region" description="Helical" evidence="13">
    <location>
        <begin position="135"/>
        <end position="153"/>
    </location>
</feature>
<evidence type="ECO:0000256" key="13">
    <source>
        <dbReference type="SAM" id="Phobius"/>
    </source>
</evidence>
<dbReference type="GO" id="GO:0005886">
    <property type="term" value="C:plasma membrane"/>
    <property type="evidence" value="ECO:0007669"/>
    <property type="project" value="UniProtKB-SubCell"/>
</dbReference>
<reference evidence="15 16" key="1">
    <citation type="submission" date="2009-10" db="EMBL/GenBank/DDBJ databases">
        <title>Complete sequence of Halothiobacillus neapolitanus c2.</title>
        <authorList>
            <consortium name="US DOE Joint Genome Institute"/>
            <person name="Lucas S."/>
            <person name="Copeland A."/>
            <person name="Lapidus A."/>
            <person name="Glavina del Rio T."/>
            <person name="Tice H."/>
            <person name="Bruce D."/>
            <person name="Goodwin L."/>
            <person name="Pitluck S."/>
            <person name="Davenport K."/>
            <person name="Brettin T."/>
            <person name="Detter J.C."/>
            <person name="Han C."/>
            <person name="Tapia R."/>
            <person name="Larimer F."/>
            <person name="Land M."/>
            <person name="Hauser L."/>
            <person name="Kyrpides N."/>
            <person name="Mikhailova N."/>
            <person name="Kerfeld C."/>
            <person name="Cannon G."/>
            <person name="Heinhort S."/>
        </authorList>
    </citation>
    <scope>NUCLEOTIDE SEQUENCE [LARGE SCALE GENOMIC DNA]</scope>
    <source>
        <strain evidence="16">ATCC 23641 / c2</strain>
    </source>
</reference>
<keyword evidence="8" id="KW-0378">Hydrolase</keyword>
<evidence type="ECO:0000256" key="3">
    <source>
        <dbReference type="ARBA" id="ARBA00007931"/>
    </source>
</evidence>
<protein>
    <submittedName>
        <fullName evidence="15">Peptidase M50</fullName>
    </submittedName>
</protein>
<keyword evidence="7" id="KW-0479">Metal-binding</keyword>
<dbReference type="InterPro" id="IPR008915">
    <property type="entry name" value="Peptidase_M50"/>
</dbReference>
<dbReference type="InterPro" id="IPR044537">
    <property type="entry name" value="Rip2-like"/>
</dbReference>
<evidence type="ECO:0000256" key="9">
    <source>
        <dbReference type="ARBA" id="ARBA00022833"/>
    </source>
</evidence>
<comment type="subcellular location">
    <subcellularLocation>
        <location evidence="2">Cell membrane</location>
        <topology evidence="2">Multi-pass membrane protein</topology>
    </subcellularLocation>
</comment>
<keyword evidence="10 13" id="KW-1133">Transmembrane helix</keyword>
<keyword evidence="4" id="KW-1003">Cell membrane</keyword>
<evidence type="ECO:0000256" key="2">
    <source>
        <dbReference type="ARBA" id="ARBA00004651"/>
    </source>
</evidence>
<name>D0L0R5_HALNC</name>
<feature type="transmembrane region" description="Helical" evidence="13">
    <location>
        <begin position="55"/>
        <end position="74"/>
    </location>
</feature>
<keyword evidence="16" id="KW-1185">Reference proteome</keyword>
<evidence type="ECO:0000256" key="1">
    <source>
        <dbReference type="ARBA" id="ARBA00001947"/>
    </source>
</evidence>
<keyword evidence="11" id="KW-0482">Metalloprotease</keyword>